<accession>A0AAE1PU51</accession>
<feature type="compositionally biased region" description="Low complexity" evidence="4">
    <location>
        <begin position="368"/>
        <end position="385"/>
    </location>
</feature>
<feature type="compositionally biased region" description="Polar residues" evidence="4">
    <location>
        <begin position="184"/>
        <end position="194"/>
    </location>
</feature>
<evidence type="ECO:0000313" key="6">
    <source>
        <dbReference type="EMBL" id="KAK4314836.1"/>
    </source>
</evidence>
<evidence type="ECO:0000313" key="7">
    <source>
        <dbReference type="Proteomes" id="UP001292094"/>
    </source>
</evidence>
<comment type="function">
    <text evidence="3">Involved in transvection phenomena (= synapsis-dependent gene expression), where the synaptic pairing of chromosomes carrying genes with which zeste interacts influences the expression of these genes. Zeste binds to DNA and stimulates transcription from a nearby promoter.</text>
</comment>
<feature type="compositionally biased region" description="Basic and acidic residues" evidence="4">
    <location>
        <begin position="452"/>
        <end position="467"/>
    </location>
</feature>
<evidence type="ECO:0000256" key="2">
    <source>
        <dbReference type="ARBA" id="ARBA00016807"/>
    </source>
</evidence>
<feature type="compositionally biased region" description="Low complexity" evidence="4">
    <location>
        <begin position="346"/>
        <end position="360"/>
    </location>
</feature>
<dbReference type="EMBL" id="JAWZYT010001178">
    <property type="protein sequence ID" value="KAK4314836.1"/>
    <property type="molecule type" value="Genomic_DNA"/>
</dbReference>
<evidence type="ECO:0000256" key="3">
    <source>
        <dbReference type="ARBA" id="ARBA00025466"/>
    </source>
</evidence>
<proteinExistence type="predicted"/>
<comment type="caution">
    <text evidence="6">The sequence shown here is derived from an EMBL/GenBank/DDBJ whole genome shotgun (WGS) entry which is preliminary data.</text>
</comment>
<feature type="compositionally biased region" description="Polar residues" evidence="4">
    <location>
        <begin position="386"/>
        <end position="396"/>
    </location>
</feature>
<keyword evidence="7" id="KW-1185">Reference proteome</keyword>
<feature type="compositionally biased region" description="Basic residues" evidence="4">
    <location>
        <begin position="156"/>
        <end position="167"/>
    </location>
</feature>
<feature type="compositionally biased region" description="Acidic residues" evidence="4">
    <location>
        <begin position="130"/>
        <end position="145"/>
    </location>
</feature>
<feature type="compositionally biased region" description="Basic and acidic residues" evidence="4">
    <location>
        <begin position="114"/>
        <end position="123"/>
    </location>
</feature>
<feature type="compositionally biased region" description="Basic and acidic residues" evidence="4">
    <location>
        <begin position="146"/>
        <end position="155"/>
    </location>
</feature>
<feature type="compositionally biased region" description="Polar residues" evidence="4">
    <location>
        <begin position="332"/>
        <end position="345"/>
    </location>
</feature>
<feature type="compositionally biased region" description="Low complexity" evidence="4">
    <location>
        <begin position="397"/>
        <end position="411"/>
    </location>
</feature>
<feature type="region of interest" description="Disordered" evidence="4">
    <location>
        <begin position="84"/>
        <end position="195"/>
    </location>
</feature>
<dbReference type="Pfam" id="PF13873">
    <property type="entry name" value="Myb_DNA-bind_5"/>
    <property type="match status" value="1"/>
</dbReference>
<feature type="domain" description="Myb/SANT-like DNA-binding" evidence="5">
    <location>
        <begin position="189"/>
        <end position="265"/>
    </location>
</feature>
<dbReference type="InterPro" id="IPR028002">
    <property type="entry name" value="Myb_DNA-bind_5"/>
</dbReference>
<name>A0AAE1PU51_9EUCA</name>
<organism evidence="6 7">
    <name type="scientific">Petrolisthes manimaculis</name>
    <dbReference type="NCBI Taxonomy" id="1843537"/>
    <lineage>
        <taxon>Eukaryota</taxon>
        <taxon>Metazoa</taxon>
        <taxon>Ecdysozoa</taxon>
        <taxon>Arthropoda</taxon>
        <taxon>Crustacea</taxon>
        <taxon>Multicrustacea</taxon>
        <taxon>Malacostraca</taxon>
        <taxon>Eumalacostraca</taxon>
        <taxon>Eucarida</taxon>
        <taxon>Decapoda</taxon>
        <taxon>Pleocyemata</taxon>
        <taxon>Anomura</taxon>
        <taxon>Galatheoidea</taxon>
        <taxon>Porcellanidae</taxon>
        <taxon>Petrolisthes</taxon>
    </lineage>
</organism>
<evidence type="ECO:0000256" key="1">
    <source>
        <dbReference type="ARBA" id="ARBA00011764"/>
    </source>
</evidence>
<reference evidence="6" key="1">
    <citation type="submission" date="2023-11" db="EMBL/GenBank/DDBJ databases">
        <title>Genome assemblies of two species of porcelain crab, Petrolisthes cinctipes and Petrolisthes manimaculis (Anomura: Porcellanidae).</title>
        <authorList>
            <person name="Angst P."/>
        </authorList>
    </citation>
    <scope>NUCLEOTIDE SEQUENCE</scope>
    <source>
        <strain evidence="6">PB745_02</strain>
        <tissue evidence="6">Gill</tissue>
    </source>
</reference>
<gene>
    <name evidence="6" type="ORF">Pmani_013906</name>
</gene>
<sequence length="545" mass="59539">MDTQSNNKLHHELEESGVKYASAAKSNENIPSKCKEKVADIEGDGGFVGEEMTGKEKEDIEKIIKAAGGNNVMSDSMILNAEIKEENDEYEEMDRYSDVIRNENGVDDKEESDDGKGEGKDSENEFACSEPDDMVMPDCIIDELSEEKKQEDNPPRRKRPRRHHTRSHSSGNPVSGAGSHFLLGNSTSRTSPLSEAQRKTLVSLILETHPVIEDRSHNHKVYEKKQQAWDSLTVSFNTIFAQEPRTTHQLKRAWEHIKRKSKKGIQSVEGSGSGSHIYDNHTTATPSSTKTYLQLTEDGEDTLSITDKHANPFLDFTLEHAARLLSTSTVGSFHPTTPGPSSSCLPTTPTGASSTATFPLSTPPPPATTTTTTATAPACTNPNSAGSSSCGLPSQQHSVPSTTTSGPTHSSAPGILHSLLTPTSPSPHHSFDSTTSQHLSALTSSHPSMSHGAEKPGRKRPGMDEREKSYKRVRERQEEFHEEKLKLITESREMLNSVGNAVLEFLSVSTTAANSAIAMFDEGKRTYRVMGETYKAIAESLGEHK</sequence>
<dbReference type="Proteomes" id="UP001292094">
    <property type="component" value="Unassembled WGS sequence"/>
</dbReference>
<feature type="compositionally biased region" description="Polar residues" evidence="4">
    <location>
        <begin position="420"/>
        <end position="448"/>
    </location>
</feature>
<feature type="compositionally biased region" description="Basic and acidic residues" evidence="4">
    <location>
        <begin position="93"/>
        <end position="107"/>
    </location>
</feature>
<feature type="region of interest" description="Disordered" evidence="4">
    <location>
        <begin position="332"/>
        <end position="467"/>
    </location>
</feature>
<protein>
    <recommendedName>
        <fullName evidence="2">Regulatory protein zeste</fullName>
    </recommendedName>
</protein>
<comment type="subunit">
    <text evidence="1">Self-associates forming complexes of several hundred monomers.</text>
</comment>
<evidence type="ECO:0000259" key="5">
    <source>
        <dbReference type="Pfam" id="PF13873"/>
    </source>
</evidence>
<feature type="compositionally biased region" description="Polar residues" evidence="4">
    <location>
        <begin position="280"/>
        <end position="289"/>
    </location>
</feature>
<feature type="region of interest" description="Disordered" evidence="4">
    <location>
        <begin position="261"/>
        <end position="289"/>
    </location>
</feature>
<evidence type="ECO:0000256" key="4">
    <source>
        <dbReference type="SAM" id="MobiDB-lite"/>
    </source>
</evidence>
<dbReference type="AlphaFoldDB" id="A0AAE1PU51"/>